<evidence type="ECO:0000256" key="2">
    <source>
        <dbReference type="ARBA" id="ARBA00022801"/>
    </source>
</evidence>
<evidence type="ECO:0000256" key="1">
    <source>
        <dbReference type="ARBA" id="ARBA00005375"/>
    </source>
</evidence>
<evidence type="ECO:0000256" key="4">
    <source>
        <dbReference type="SAM" id="SignalP"/>
    </source>
</evidence>
<sequence>MFFFFLFKFIIPFDESWCEPPLPQYHHKENADLVMVQILTRHGARTPLHQSPLYPHVWQCNNTELFSIDIKSPHLHKKTNLQNKLLNNDEVKGEDEKDEEKGDDDDEKEESHKEEEENEFEKKKIHENEFEEKKFHKNAKTLEFHENNLFDDKIKKHPLRISVSQSKSVFLGDCHFSQLLGRGAKNLRKLGSHIRKIYVDEMKFLPKKFKQSIFKFRSTRTHRTIHSQMNFISGLYPNLETNQNITIFITDKEIDPLRHLPSICTNLKKVVEEVQESPEFARIGENSEIVKNTTIYKKLGKIFGTKGKSTNDIAMAARCNDLRGTLPDDVTDELLDSAALLKAAQQKYIYTHPKVFPLKFSFAIAEIVNSMIDRMNGKSNIRFIHWSAHDGDIFGFLGYLGTGTDTLPPYGSYIITELWKYRKNGEFFVRFIYNGKVLRIPRFGNVKEVLFDDFLRFVKLNMPKLKEDCGFTPEKLKKSWVFIPEEI</sequence>
<dbReference type="InterPro" id="IPR029033">
    <property type="entry name" value="His_PPase_superfam"/>
</dbReference>
<dbReference type="Gene3D" id="3.40.50.1240">
    <property type="entry name" value="Phosphoglycerate mutase-like"/>
    <property type="match status" value="1"/>
</dbReference>
<gene>
    <name evidence="5" type="ORF">TRFO_41630</name>
</gene>
<dbReference type="PANTHER" id="PTHR11567">
    <property type="entry name" value="ACID PHOSPHATASE-RELATED"/>
    <property type="match status" value="1"/>
</dbReference>
<feature type="region of interest" description="Disordered" evidence="3">
    <location>
        <begin position="81"/>
        <end position="127"/>
    </location>
</feature>
<dbReference type="VEuPathDB" id="TrichDB:TRFO_41630"/>
<feature type="compositionally biased region" description="Basic and acidic residues" evidence="3">
    <location>
        <begin position="109"/>
        <end position="127"/>
    </location>
</feature>
<dbReference type="Proteomes" id="UP000179807">
    <property type="component" value="Unassembled WGS sequence"/>
</dbReference>
<dbReference type="Pfam" id="PF00328">
    <property type="entry name" value="His_Phos_2"/>
    <property type="match status" value="1"/>
</dbReference>
<dbReference type="PANTHER" id="PTHR11567:SF110">
    <property type="entry name" value="2-PHOSPHOXYLOSE PHOSPHATASE 1"/>
    <property type="match status" value="1"/>
</dbReference>
<dbReference type="InterPro" id="IPR000560">
    <property type="entry name" value="His_Pase_clade-2"/>
</dbReference>
<dbReference type="SUPFAM" id="SSF53254">
    <property type="entry name" value="Phosphoglycerate mutase-like"/>
    <property type="match status" value="1"/>
</dbReference>
<dbReference type="RefSeq" id="XP_068369828.1">
    <property type="nucleotide sequence ID" value="XM_068513893.1"/>
</dbReference>
<dbReference type="OrthoDB" id="10257284at2759"/>
<dbReference type="InterPro" id="IPR050645">
    <property type="entry name" value="Histidine_acid_phosphatase"/>
</dbReference>
<accession>A0A1J4L3Z1</accession>
<comment type="caution">
    <text evidence="5">The sequence shown here is derived from an EMBL/GenBank/DDBJ whole genome shotgun (WGS) entry which is preliminary data.</text>
</comment>
<evidence type="ECO:0000313" key="5">
    <source>
        <dbReference type="EMBL" id="OHT16692.1"/>
    </source>
</evidence>
<keyword evidence="4" id="KW-0732">Signal</keyword>
<dbReference type="GO" id="GO:0016791">
    <property type="term" value="F:phosphatase activity"/>
    <property type="evidence" value="ECO:0007669"/>
    <property type="project" value="TreeGrafter"/>
</dbReference>
<dbReference type="GeneID" id="94848597"/>
<keyword evidence="6" id="KW-1185">Reference proteome</keyword>
<evidence type="ECO:0000256" key="3">
    <source>
        <dbReference type="SAM" id="MobiDB-lite"/>
    </source>
</evidence>
<keyword evidence="2" id="KW-0378">Hydrolase</keyword>
<feature type="compositionally biased region" description="Acidic residues" evidence="3">
    <location>
        <begin position="96"/>
        <end position="108"/>
    </location>
</feature>
<organism evidence="5 6">
    <name type="scientific">Tritrichomonas foetus</name>
    <dbReference type="NCBI Taxonomy" id="1144522"/>
    <lineage>
        <taxon>Eukaryota</taxon>
        <taxon>Metamonada</taxon>
        <taxon>Parabasalia</taxon>
        <taxon>Tritrichomonadida</taxon>
        <taxon>Tritrichomonadidae</taxon>
        <taxon>Tritrichomonas</taxon>
    </lineage>
</organism>
<dbReference type="InterPro" id="IPR033379">
    <property type="entry name" value="Acid_Pase_AS"/>
</dbReference>
<evidence type="ECO:0008006" key="7">
    <source>
        <dbReference type="Google" id="ProtNLM"/>
    </source>
</evidence>
<dbReference type="AlphaFoldDB" id="A0A1J4L3Z1"/>
<dbReference type="EMBL" id="MLAK01000080">
    <property type="protein sequence ID" value="OHT16692.1"/>
    <property type="molecule type" value="Genomic_DNA"/>
</dbReference>
<reference evidence="5" key="1">
    <citation type="submission" date="2016-10" db="EMBL/GenBank/DDBJ databases">
        <authorList>
            <person name="Benchimol M."/>
            <person name="Almeida L.G."/>
            <person name="Vasconcelos A.T."/>
            <person name="Perreira-Neves A."/>
            <person name="Rosa I.A."/>
            <person name="Tasca T."/>
            <person name="Bogo M.R."/>
            <person name="de Souza W."/>
        </authorList>
    </citation>
    <scope>NUCLEOTIDE SEQUENCE [LARGE SCALE GENOMIC DNA]</scope>
    <source>
        <strain evidence="5">K</strain>
    </source>
</reference>
<evidence type="ECO:0000313" key="6">
    <source>
        <dbReference type="Proteomes" id="UP000179807"/>
    </source>
</evidence>
<proteinExistence type="inferred from homology"/>
<protein>
    <recommendedName>
        <fullName evidence="7">Histidine acid phosphatase</fullName>
    </recommendedName>
</protein>
<feature type="signal peptide" evidence="4">
    <location>
        <begin position="1"/>
        <end position="18"/>
    </location>
</feature>
<feature type="chain" id="PRO_5012723901" description="Histidine acid phosphatase" evidence="4">
    <location>
        <begin position="19"/>
        <end position="487"/>
    </location>
</feature>
<comment type="similarity">
    <text evidence="1">Belongs to the histidine acid phosphatase family.</text>
</comment>
<dbReference type="CDD" id="cd07061">
    <property type="entry name" value="HP_HAP_like"/>
    <property type="match status" value="1"/>
</dbReference>
<name>A0A1J4L3Z1_9EUKA</name>
<dbReference type="PROSITE" id="PS00616">
    <property type="entry name" value="HIS_ACID_PHOSPHAT_1"/>
    <property type="match status" value="1"/>
</dbReference>